<reference evidence="3" key="1">
    <citation type="journal article" date="2019" name="Int. J. Syst. Evol. Microbiol.">
        <title>The Global Catalogue of Microorganisms (GCM) 10K type strain sequencing project: providing services to taxonomists for standard genome sequencing and annotation.</title>
        <authorList>
            <consortium name="The Broad Institute Genomics Platform"/>
            <consortium name="The Broad Institute Genome Sequencing Center for Infectious Disease"/>
            <person name="Wu L."/>
            <person name="Ma J."/>
        </authorList>
    </citation>
    <scope>NUCLEOTIDE SEQUENCE [LARGE SCALE GENOMIC DNA]</scope>
    <source>
        <strain evidence="3">CCUG 53270</strain>
    </source>
</reference>
<dbReference type="RefSeq" id="WP_345587169.1">
    <property type="nucleotide sequence ID" value="NZ_BAABJG010000006.1"/>
</dbReference>
<dbReference type="PANTHER" id="PTHR43252">
    <property type="entry name" value="TRANSCRIPTIONAL REGULATOR YQJI"/>
    <property type="match status" value="1"/>
</dbReference>
<evidence type="ECO:0000313" key="3">
    <source>
        <dbReference type="Proteomes" id="UP001597180"/>
    </source>
</evidence>
<sequence length="186" mass="21516">MTGQDAILGLLMRKSMSGYDIKQQFEELLSYFFDASFGTIYPTLSKMEKEELITKESIEQQGKPNKNVYTITEKGKAQFHSYLESKLQDNVLRSDFMVRMFFGQFADSELIQSWMKEAIVREEAHLARLKKDYERFGKYMTPTQEICIQIGIASAESNLKIVKEGLAKIRQTEQGERPATNQIEEE</sequence>
<dbReference type="EMBL" id="JBHTLU010000013">
    <property type="protein sequence ID" value="MFD1220538.1"/>
    <property type="molecule type" value="Genomic_DNA"/>
</dbReference>
<dbReference type="Gene3D" id="6.10.140.1570">
    <property type="match status" value="1"/>
</dbReference>
<comment type="caution">
    <text evidence="2">The sequence shown here is derived from an EMBL/GenBank/DDBJ whole genome shotgun (WGS) entry which is preliminary data.</text>
</comment>
<dbReference type="InterPro" id="IPR005149">
    <property type="entry name" value="Tscrpt_reg_PadR_N"/>
</dbReference>
<name>A0ABW3UIC6_9BACL</name>
<gene>
    <name evidence="2" type="ORF">ACFQ4B_10430</name>
</gene>
<protein>
    <submittedName>
        <fullName evidence="2">PadR family transcriptional regulator</fullName>
    </submittedName>
</protein>
<proteinExistence type="predicted"/>
<dbReference type="SUPFAM" id="SSF46785">
    <property type="entry name" value="Winged helix' DNA-binding domain"/>
    <property type="match status" value="1"/>
</dbReference>
<accession>A0ABW3UIC6</accession>
<feature type="domain" description="Transcription regulator PadR N-terminal" evidence="1">
    <location>
        <begin position="7"/>
        <end position="80"/>
    </location>
</feature>
<keyword evidence="3" id="KW-1185">Reference proteome</keyword>
<organism evidence="2 3">
    <name type="scientific">Paenibacillus vulneris</name>
    <dbReference type="NCBI Taxonomy" id="1133364"/>
    <lineage>
        <taxon>Bacteria</taxon>
        <taxon>Bacillati</taxon>
        <taxon>Bacillota</taxon>
        <taxon>Bacilli</taxon>
        <taxon>Bacillales</taxon>
        <taxon>Paenibacillaceae</taxon>
        <taxon>Paenibacillus</taxon>
    </lineage>
</organism>
<dbReference type="PANTHER" id="PTHR43252:SF6">
    <property type="entry name" value="NEGATIVE TRANSCRIPTION REGULATOR PADR"/>
    <property type="match status" value="1"/>
</dbReference>
<evidence type="ECO:0000313" key="2">
    <source>
        <dbReference type="EMBL" id="MFD1220538.1"/>
    </source>
</evidence>
<dbReference type="Proteomes" id="UP001597180">
    <property type="component" value="Unassembled WGS sequence"/>
</dbReference>
<dbReference type="Pfam" id="PF03551">
    <property type="entry name" value="PadR"/>
    <property type="match status" value="1"/>
</dbReference>
<evidence type="ECO:0000259" key="1">
    <source>
        <dbReference type="Pfam" id="PF03551"/>
    </source>
</evidence>
<dbReference type="InterPro" id="IPR036388">
    <property type="entry name" value="WH-like_DNA-bd_sf"/>
</dbReference>
<dbReference type="Gene3D" id="1.10.10.10">
    <property type="entry name" value="Winged helix-like DNA-binding domain superfamily/Winged helix DNA-binding domain"/>
    <property type="match status" value="1"/>
</dbReference>
<dbReference type="InterPro" id="IPR036390">
    <property type="entry name" value="WH_DNA-bd_sf"/>
</dbReference>